<dbReference type="Proteomes" id="UP000306113">
    <property type="component" value="Unassembled WGS sequence"/>
</dbReference>
<dbReference type="SUPFAM" id="SSF56935">
    <property type="entry name" value="Porins"/>
    <property type="match status" value="1"/>
</dbReference>
<organism evidence="3 4">
    <name type="scientific">Thalassobius vesicularis</name>
    <dbReference type="NCBI Taxonomy" id="1294297"/>
    <lineage>
        <taxon>Bacteria</taxon>
        <taxon>Pseudomonadati</taxon>
        <taxon>Pseudomonadota</taxon>
        <taxon>Alphaproteobacteria</taxon>
        <taxon>Rhodobacterales</taxon>
        <taxon>Roseobacteraceae</taxon>
        <taxon>Thalassovita</taxon>
    </lineage>
</organism>
<dbReference type="Pfam" id="PF13609">
    <property type="entry name" value="Porin_4"/>
    <property type="match status" value="1"/>
</dbReference>
<dbReference type="InterPro" id="IPR033900">
    <property type="entry name" value="Gram_neg_porin_domain"/>
</dbReference>
<evidence type="ECO:0000256" key="1">
    <source>
        <dbReference type="SAM" id="SignalP"/>
    </source>
</evidence>
<reference evidence="3 4" key="1">
    <citation type="submission" date="2019-04" db="EMBL/GenBank/DDBJ databases">
        <title>Draft genome sequence of Youngimonas vesicularis.</title>
        <authorList>
            <person name="Hameed A."/>
        </authorList>
    </citation>
    <scope>NUCLEOTIDE SEQUENCE [LARGE SCALE GENOMIC DNA]</scope>
    <source>
        <strain evidence="3 4">CC-AMW-E</strain>
    </source>
</reference>
<dbReference type="Gene3D" id="2.40.160.10">
    <property type="entry name" value="Porin"/>
    <property type="match status" value="1"/>
</dbReference>
<dbReference type="EMBL" id="SSMD01000001">
    <property type="protein sequence ID" value="THD76688.1"/>
    <property type="molecule type" value="Genomic_DNA"/>
</dbReference>
<feature type="chain" id="PRO_5021032939" evidence="1">
    <location>
        <begin position="30"/>
        <end position="300"/>
    </location>
</feature>
<proteinExistence type="predicted"/>
<evidence type="ECO:0000259" key="2">
    <source>
        <dbReference type="Pfam" id="PF13609"/>
    </source>
</evidence>
<feature type="signal peptide" evidence="1">
    <location>
        <begin position="1"/>
        <end position="29"/>
    </location>
</feature>
<name>A0A4S3MEW3_9RHOB</name>
<comment type="caution">
    <text evidence="3">The sequence shown here is derived from an EMBL/GenBank/DDBJ whole genome shotgun (WGS) entry which is preliminary data.</text>
</comment>
<sequence>MIGKPRENLMKKVLFATTALIATAGMAAADIKLSGYGRFGALYNDVTDATNFISRLRIQIDVSAETQSGMKVGARQRIQTEENGMGAGNGVRFYITTGGLTIAGGNILGAIEAMPGLYMNTKSGGTGLEGNGFTSLVTNTAGNGYWNWDAYSSGGVGAANGVEVIYSANGFTAHLSVSDSNRDALALSYKFGDYTAAVAVQDSDTAANQKTVVTFGGKLGAADFTLAYADNDGVDKFALKGGANVGAATYLYGFVASEDLGETFGLGVSHDLGGASIEAGWTRNDITDMNQISAGFFFAF</sequence>
<protein>
    <submittedName>
        <fullName evidence="3">Porin</fullName>
    </submittedName>
</protein>
<accession>A0A4S3MEW3</accession>
<dbReference type="GO" id="GO:0015288">
    <property type="term" value="F:porin activity"/>
    <property type="evidence" value="ECO:0007669"/>
    <property type="project" value="InterPro"/>
</dbReference>
<keyword evidence="1" id="KW-0732">Signal</keyword>
<evidence type="ECO:0000313" key="4">
    <source>
        <dbReference type="Proteomes" id="UP000306113"/>
    </source>
</evidence>
<evidence type="ECO:0000313" key="3">
    <source>
        <dbReference type="EMBL" id="THD76688.1"/>
    </source>
</evidence>
<dbReference type="InterPro" id="IPR023614">
    <property type="entry name" value="Porin_dom_sf"/>
</dbReference>
<dbReference type="AlphaFoldDB" id="A0A4S3MEW3"/>
<dbReference type="GO" id="GO:0016020">
    <property type="term" value="C:membrane"/>
    <property type="evidence" value="ECO:0007669"/>
    <property type="project" value="InterPro"/>
</dbReference>
<keyword evidence="4" id="KW-1185">Reference proteome</keyword>
<dbReference type="OrthoDB" id="7326315at2"/>
<gene>
    <name evidence="3" type="ORF">E7681_02270</name>
</gene>
<feature type="domain" description="Porin" evidence="2">
    <location>
        <begin position="16"/>
        <end position="286"/>
    </location>
</feature>